<organism evidence="2">
    <name type="scientific">Ajellomyces dermatitidis (strain ATCC 18188 / CBS 674.68)</name>
    <name type="common">Blastomyces dermatitidis</name>
    <dbReference type="NCBI Taxonomy" id="653446"/>
    <lineage>
        <taxon>Eukaryota</taxon>
        <taxon>Fungi</taxon>
        <taxon>Dikarya</taxon>
        <taxon>Ascomycota</taxon>
        <taxon>Pezizomycotina</taxon>
        <taxon>Eurotiomycetes</taxon>
        <taxon>Eurotiomycetidae</taxon>
        <taxon>Onygenales</taxon>
        <taxon>Ajellomycetaceae</taxon>
        <taxon>Blastomyces</taxon>
    </lineage>
</organism>
<sequence>MATRLILGTHAINTLMEQAKRFEAMSVQFAKSADLATSQAAEISKWTSKLMYAVTKIQREAEAAAAACRKRVEERVHELKTKADSHKRKLSIAAELESPRTVKANLRLIFGPPREAAYKSKSTKALMATSSVRIHTIRSLCRKHPHGVITFVTAYPTKVWTESSLEVFKGLIKLVEEEQEQDWPDDIVEIMDELEKERPMSDEFKYLRVEISQHTYQRRRRVGDTGRPAQVGRISSQPYGQGTARTNPQGIPHLPLLNERENLGPPDPSKENREMKHMYTNSPAEGISNLPEPFKTAVQNSRLWEWERSQGMDTTGCWASLFPKDNRQDVSFTIWCGNDDRDIASIISSARSLQFPPRI</sequence>
<evidence type="ECO:0000313" key="2">
    <source>
        <dbReference type="EMBL" id="EGE86115.1"/>
    </source>
</evidence>
<dbReference type="HOGENOM" id="CLU_771520_0_0_1"/>
<evidence type="ECO:0000256" key="1">
    <source>
        <dbReference type="SAM" id="MobiDB-lite"/>
    </source>
</evidence>
<dbReference type="Proteomes" id="UP000007802">
    <property type="component" value="Unassembled WGS sequence"/>
</dbReference>
<name>F2TSA2_AJEDA</name>
<feature type="compositionally biased region" description="Polar residues" evidence="1">
    <location>
        <begin position="233"/>
        <end position="249"/>
    </location>
</feature>
<proteinExistence type="predicted"/>
<protein>
    <submittedName>
        <fullName evidence="2">Uncharacterized protein</fullName>
    </submittedName>
</protein>
<feature type="region of interest" description="Disordered" evidence="1">
    <location>
        <begin position="218"/>
        <end position="272"/>
    </location>
</feature>
<dbReference type="AlphaFoldDB" id="F2TSA2"/>
<dbReference type="OrthoDB" id="4526074at2759"/>
<gene>
    <name evidence="2" type="ORF">BDDG_09060</name>
</gene>
<accession>F2TSA2</accession>
<dbReference type="EMBL" id="GG749516">
    <property type="protein sequence ID" value="EGE86115.1"/>
    <property type="molecule type" value="Genomic_DNA"/>
</dbReference>
<feature type="compositionally biased region" description="Basic and acidic residues" evidence="1">
    <location>
        <begin position="258"/>
        <end position="272"/>
    </location>
</feature>
<reference evidence="2" key="1">
    <citation type="submission" date="2010-03" db="EMBL/GenBank/DDBJ databases">
        <title>Annotation of Blastomyces dermatitidis strain ATCC 18188.</title>
        <authorList>
            <consortium name="The Broad Institute Genome Sequencing Platform"/>
            <consortium name="Broad Institute Genome Sequencing Center for Infectious Disease."/>
            <person name="Cuomo C."/>
            <person name="Klein B."/>
            <person name="Sullivan T."/>
            <person name="Heitman J."/>
            <person name="Young S."/>
            <person name="Zeng Q."/>
            <person name="Gargeya S."/>
            <person name="Alvarado L."/>
            <person name="Berlin A.M."/>
            <person name="Chapman S.B."/>
            <person name="Chen Z."/>
            <person name="Freedman E."/>
            <person name="Gellesch M."/>
            <person name="Goldberg J."/>
            <person name="Griggs A."/>
            <person name="Gujja S."/>
            <person name="Heilman E."/>
            <person name="Heiman D."/>
            <person name="Howarth C."/>
            <person name="Mehta T."/>
            <person name="Neiman D."/>
            <person name="Pearson M."/>
            <person name="Roberts A."/>
            <person name="Saif S."/>
            <person name="Shea T."/>
            <person name="Shenoy N."/>
            <person name="Sisk P."/>
            <person name="Stolte C."/>
            <person name="Sykes S."/>
            <person name="White J."/>
            <person name="Yandava C."/>
            <person name="Haas B."/>
            <person name="Nusbaum C."/>
            <person name="Birren B."/>
        </authorList>
    </citation>
    <scope>NUCLEOTIDE SEQUENCE [LARGE SCALE GENOMIC DNA]</scope>
    <source>
        <strain evidence="2">ATCC 18188</strain>
    </source>
</reference>